<dbReference type="Gene3D" id="3.10.20.480">
    <property type="entry name" value="Antirestriction protein ArdA, domain 1"/>
    <property type="match status" value="1"/>
</dbReference>
<dbReference type="AlphaFoldDB" id="A0A9X4ACV2"/>
<evidence type="ECO:0000313" key="1">
    <source>
        <dbReference type="EMBL" id="MDB6262470.1"/>
    </source>
</evidence>
<gene>
    <name evidence="1" type="ORF">ODV15_07900</name>
</gene>
<dbReference type="RefSeq" id="WP_271870442.1">
    <property type="nucleotide sequence ID" value="NZ_JAOTGU010000011.1"/>
</dbReference>
<dbReference type="EMBL" id="JAOTGU010000011">
    <property type="protein sequence ID" value="MDB6262470.1"/>
    <property type="molecule type" value="Genomic_DNA"/>
</dbReference>
<reference evidence="1" key="1">
    <citation type="journal article" date="2022" name="Microorganisms">
        <title>Antibiotic Susceptibility, Resistance Gene Determinants and Corresponding Genomic Regions in Lactobacillus amylovorus Isolates Derived from Wild Boars and Domestic Pigs.</title>
        <authorList>
            <person name="Moravkova M."/>
            <person name="Kostovova I."/>
            <person name="Kavanova K."/>
            <person name="Pechar R."/>
            <person name="Stanek S."/>
            <person name="Brychta A."/>
            <person name="Zeman M."/>
            <person name="Kubasova T."/>
        </authorList>
    </citation>
    <scope>NUCLEOTIDE SEQUENCE</scope>
    <source>
        <strain evidence="1">M356A</strain>
    </source>
</reference>
<proteinExistence type="predicted"/>
<dbReference type="Pfam" id="PF07275">
    <property type="entry name" value="ArdA"/>
    <property type="match status" value="1"/>
</dbReference>
<name>A0A9X4ACV2_LACAM</name>
<sequence>MKINVMVSSLGAYTNGKLTGKCVNLPVDDVKKDILDQINGAEGDEFFITDYTAPFTIGEYTSLTDLNKLAKALNDEEIDTLEDLYWYVIENCDISATDLPFLYLYDEDEAFNRLMEDRTPIEIATSIGHLVTSDEYLYFDGYNRINSMNKAEFESMLSKSADDLINLFAWDHEISSFE</sequence>
<evidence type="ECO:0000313" key="2">
    <source>
        <dbReference type="Proteomes" id="UP001143700"/>
    </source>
</evidence>
<dbReference type="Proteomes" id="UP001143700">
    <property type="component" value="Unassembled WGS sequence"/>
</dbReference>
<dbReference type="InterPro" id="IPR009899">
    <property type="entry name" value="ArdA"/>
</dbReference>
<comment type="caution">
    <text evidence="1">The sequence shown here is derived from an EMBL/GenBank/DDBJ whole genome shotgun (WGS) entry which is preliminary data.</text>
</comment>
<organism evidence="1 2">
    <name type="scientific">Lactobacillus amylovorus</name>
    <dbReference type="NCBI Taxonomy" id="1604"/>
    <lineage>
        <taxon>Bacteria</taxon>
        <taxon>Bacillati</taxon>
        <taxon>Bacillota</taxon>
        <taxon>Bacilli</taxon>
        <taxon>Lactobacillales</taxon>
        <taxon>Lactobacillaceae</taxon>
        <taxon>Lactobacillus</taxon>
    </lineage>
</organism>
<reference evidence="1" key="2">
    <citation type="submission" date="2022-10" db="EMBL/GenBank/DDBJ databases">
        <authorList>
            <person name="Kostovova I."/>
            <person name="Moravkova M."/>
            <person name="Pechar R."/>
        </authorList>
    </citation>
    <scope>NUCLEOTIDE SEQUENCE</scope>
    <source>
        <strain evidence="1">M356A</strain>
    </source>
</reference>
<accession>A0A9X4ACV2</accession>
<dbReference type="InterPro" id="IPR041895">
    <property type="entry name" value="ArdA_dom1"/>
</dbReference>
<protein>
    <submittedName>
        <fullName evidence="1">Antirestriction protein ArdA</fullName>
    </submittedName>
</protein>